<dbReference type="Proteomes" id="UP001500622">
    <property type="component" value="Unassembled WGS sequence"/>
</dbReference>
<keyword evidence="3" id="KW-1185">Reference proteome</keyword>
<feature type="transmembrane region" description="Helical" evidence="1">
    <location>
        <begin position="125"/>
        <end position="142"/>
    </location>
</feature>
<evidence type="ECO:0000313" key="3">
    <source>
        <dbReference type="Proteomes" id="UP001500622"/>
    </source>
</evidence>
<feature type="transmembrane region" description="Helical" evidence="1">
    <location>
        <begin position="173"/>
        <end position="195"/>
    </location>
</feature>
<evidence type="ECO:0000313" key="2">
    <source>
        <dbReference type="EMBL" id="GAA4427500.1"/>
    </source>
</evidence>
<dbReference type="Pfam" id="PF13398">
    <property type="entry name" value="Peptidase_M50B"/>
    <property type="match status" value="1"/>
</dbReference>
<feature type="transmembrane region" description="Helical" evidence="1">
    <location>
        <begin position="148"/>
        <end position="166"/>
    </location>
</feature>
<comment type="caution">
    <text evidence="2">The sequence shown here is derived from an EMBL/GenBank/DDBJ whole genome shotgun (WGS) entry which is preliminary data.</text>
</comment>
<dbReference type="RefSeq" id="WP_345216835.1">
    <property type="nucleotide sequence ID" value="NZ_BAABGN010000011.1"/>
</dbReference>
<keyword evidence="1" id="KW-1133">Transmembrane helix</keyword>
<keyword evidence="1" id="KW-0812">Transmembrane</keyword>
<accession>A0ABP8LDA3</accession>
<protein>
    <submittedName>
        <fullName evidence="2">M50 family metallopeptidase</fullName>
    </submittedName>
</protein>
<feature type="transmembrane region" description="Helical" evidence="1">
    <location>
        <begin position="30"/>
        <end position="49"/>
    </location>
</feature>
<gene>
    <name evidence="2" type="ORF">GCM10023169_27590</name>
</gene>
<evidence type="ECO:0000256" key="1">
    <source>
        <dbReference type="SAM" id="Phobius"/>
    </source>
</evidence>
<name>A0ABP8LDA3_9MICO</name>
<reference evidence="3" key="1">
    <citation type="journal article" date="2019" name="Int. J. Syst. Evol. Microbiol.">
        <title>The Global Catalogue of Microorganisms (GCM) 10K type strain sequencing project: providing services to taxonomists for standard genome sequencing and annotation.</title>
        <authorList>
            <consortium name="The Broad Institute Genomics Platform"/>
            <consortium name="The Broad Institute Genome Sequencing Center for Infectious Disease"/>
            <person name="Wu L."/>
            <person name="Ma J."/>
        </authorList>
    </citation>
    <scope>NUCLEOTIDE SEQUENCE [LARGE SCALE GENOMIC DNA]</scope>
    <source>
        <strain evidence="3">JCM 17810</strain>
    </source>
</reference>
<proteinExistence type="predicted"/>
<sequence>MEDFIDGAATWFGQAWVKLQPGSVPRPDDAVLAVVAFAVLVAVVVPTLWRALRVGVTVVHELGHGLVGVLLGRRFTGLVLRADMSGHAVTVGPARGAGRVLSTWAGYPAPAVLGALLVRAAGTGWSGPVLGAAAAVLIVSLIRVRSLYSAVVMLVVTTGTSALWWWGSADLQAAALLGIGLFLLVGAWRHLAALVTGPSAGSDAGALARLTRVPAWLWVLSFAVVLVAATWNAVGPARAALGM</sequence>
<feature type="transmembrane region" description="Helical" evidence="1">
    <location>
        <begin position="215"/>
        <end position="234"/>
    </location>
</feature>
<dbReference type="InterPro" id="IPR049500">
    <property type="entry name" value="Peptidase_M50B-like"/>
</dbReference>
<organism evidence="2 3">
    <name type="scientific">Georgenia halophila</name>
    <dbReference type="NCBI Taxonomy" id="620889"/>
    <lineage>
        <taxon>Bacteria</taxon>
        <taxon>Bacillati</taxon>
        <taxon>Actinomycetota</taxon>
        <taxon>Actinomycetes</taxon>
        <taxon>Micrococcales</taxon>
        <taxon>Bogoriellaceae</taxon>
        <taxon>Georgenia</taxon>
    </lineage>
</organism>
<dbReference type="EMBL" id="BAABGN010000011">
    <property type="protein sequence ID" value="GAA4427500.1"/>
    <property type="molecule type" value="Genomic_DNA"/>
</dbReference>
<keyword evidence="1" id="KW-0472">Membrane</keyword>